<gene>
    <name evidence="8" type="primary">LOC111138493</name>
</gene>
<dbReference type="RefSeq" id="XP_022346205.1">
    <property type="nucleotide sequence ID" value="XM_022490497.1"/>
</dbReference>
<dbReference type="GeneID" id="111138493"/>
<dbReference type="InterPro" id="IPR051423">
    <property type="entry name" value="CD225/Dispanin"/>
</dbReference>
<dbReference type="GO" id="GO:0016020">
    <property type="term" value="C:membrane"/>
    <property type="evidence" value="ECO:0007669"/>
    <property type="project" value="UniProtKB-SubCell"/>
</dbReference>
<sequence>MASGNQDHIDPYNAGYDQLEQIPGASETTDQYITVHGQFPRFHEHHTADFGFPMNNAVIVANTLPVQPGIDAKREFNWLIPAILTTIICCSPCGIKAIREARQATREYAMGDVIGGRKSSCCAKIYIIISIIFGICLWIYTGFRIYNINRQD</sequence>
<feature type="transmembrane region" description="Helical" evidence="6">
    <location>
        <begin position="125"/>
        <end position="146"/>
    </location>
</feature>
<accession>A0A8B8F1K6</accession>
<evidence type="ECO:0000256" key="1">
    <source>
        <dbReference type="ARBA" id="ARBA00004370"/>
    </source>
</evidence>
<keyword evidence="4 6" id="KW-1133">Transmembrane helix</keyword>
<comment type="subcellular location">
    <subcellularLocation>
        <location evidence="1">Membrane</location>
    </subcellularLocation>
</comment>
<dbReference type="PANTHER" id="PTHR14948:SF25">
    <property type="entry name" value="DUF4190 DOMAIN-CONTAINING PROTEIN"/>
    <property type="match status" value="1"/>
</dbReference>
<reference evidence="8" key="1">
    <citation type="submission" date="2025-08" db="UniProtKB">
        <authorList>
            <consortium name="RefSeq"/>
        </authorList>
    </citation>
    <scope>IDENTIFICATION</scope>
    <source>
        <tissue evidence="8">Whole sample</tissue>
    </source>
</reference>
<organism evidence="7 8">
    <name type="scientific">Crassostrea virginica</name>
    <name type="common">Eastern oyster</name>
    <dbReference type="NCBI Taxonomy" id="6565"/>
    <lineage>
        <taxon>Eukaryota</taxon>
        <taxon>Metazoa</taxon>
        <taxon>Spiralia</taxon>
        <taxon>Lophotrochozoa</taxon>
        <taxon>Mollusca</taxon>
        <taxon>Bivalvia</taxon>
        <taxon>Autobranchia</taxon>
        <taxon>Pteriomorphia</taxon>
        <taxon>Ostreida</taxon>
        <taxon>Ostreoidea</taxon>
        <taxon>Ostreidae</taxon>
        <taxon>Crassostrea</taxon>
    </lineage>
</organism>
<evidence type="ECO:0000256" key="4">
    <source>
        <dbReference type="ARBA" id="ARBA00022989"/>
    </source>
</evidence>
<keyword evidence="5 6" id="KW-0472">Membrane</keyword>
<comment type="similarity">
    <text evidence="2">Belongs to the CD225/Dispanin family.</text>
</comment>
<dbReference type="Proteomes" id="UP000694844">
    <property type="component" value="Chromosome 5"/>
</dbReference>
<evidence type="ECO:0000313" key="7">
    <source>
        <dbReference type="Proteomes" id="UP000694844"/>
    </source>
</evidence>
<evidence type="ECO:0000313" key="8">
    <source>
        <dbReference type="RefSeq" id="XP_022346205.1"/>
    </source>
</evidence>
<dbReference type="OrthoDB" id="6083617at2759"/>
<name>A0A8B8F1K6_CRAVI</name>
<evidence type="ECO:0000256" key="2">
    <source>
        <dbReference type="ARBA" id="ARBA00006843"/>
    </source>
</evidence>
<keyword evidence="7" id="KW-1185">Reference proteome</keyword>
<dbReference type="InterPro" id="IPR007593">
    <property type="entry name" value="CD225/Dispanin_fam"/>
</dbReference>
<evidence type="ECO:0000256" key="3">
    <source>
        <dbReference type="ARBA" id="ARBA00022692"/>
    </source>
</evidence>
<evidence type="ECO:0000256" key="5">
    <source>
        <dbReference type="ARBA" id="ARBA00023136"/>
    </source>
</evidence>
<evidence type="ECO:0000256" key="6">
    <source>
        <dbReference type="SAM" id="Phobius"/>
    </source>
</evidence>
<dbReference type="AlphaFoldDB" id="A0A8B8F1K6"/>
<proteinExistence type="inferred from homology"/>
<keyword evidence="3 6" id="KW-0812">Transmembrane</keyword>
<dbReference type="Pfam" id="PF04505">
    <property type="entry name" value="CD225"/>
    <property type="match status" value="1"/>
</dbReference>
<dbReference type="PANTHER" id="PTHR14948">
    <property type="entry name" value="NG5"/>
    <property type="match status" value="1"/>
</dbReference>
<protein>
    <submittedName>
        <fullName evidence="8">Uncharacterized protein LOC111138493 isoform X5</fullName>
    </submittedName>
</protein>